<dbReference type="PRINTS" id="PR00036">
    <property type="entry name" value="HTHLACI"/>
</dbReference>
<dbReference type="PANTHER" id="PTHR30146:SF109">
    <property type="entry name" value="HTH-TYPE TRANSCRIPTIONAL REGULATOR GALS"/>
    <property type="match status" value="1"/>
</dbReference>
<dbReference type="PROSITE" id="PS00356">
    <property type="entry name" value="HTH_LACI_1"/>
    <property type="match status" value="1"/>
</dbReference>
<dbReference type="CDD" id="cd19975">
    <property type="entry name" value="PBP1_CcpA-like"/>
    <property type="match status" value="1"/>
</dbReference>
<keyword evidence="6" id="KW-1185">Reference proteome</keyword>
<proteinExistence type="predicted"/>
<protein>
    <submittedName>
        <fullName evidence="5">LacI family transcriptional regulator</fullName>
    </submittedName>
</protein>
<dbReference type="RefSeq" id="WP_089970225.1">
    <property type="nucleotide sequence ID" value="NZ_FOCQ01000012.1"/>
</dbReference>
<evidence type="ECO:0000256" key="2">
    <source>
        <dbReference type="ARBA" id="ARBA00023125"/>
    </source>
</evidence>
<evidence type="ECO:0000313" key="6">
    <source>
        <dbReference type="Proteomes" id="UP000199695"/>
    </source>
</evidence>
<dbReference type="InterPro" id="IPR010982">
    <property type="entry name" value="Lambda_DNA-bd_dom_sf"/>
</dbReference>
<organism evidence="5 6">
    <name type="scientific">Lihuaxuella thermophila</name>
    <dbReference type="NCBI Taxonomy" id="1173111"/>
    <lineage>
        <taxon>Bacteria</taxon>
        <taxon>Bacillati</taxon>
        <taxon>Bacillota</taxon>
        <taxon>Bacilli</taxon>
        <taxon>Bacillales</taxon>
        <taxon>Thermoactinomycetaceae</taxon>
        <taxon>Lihuaxuella</taxon>
    </lineage>
</organism>
<dbReference type="InterPro" id="IPR028082">
    <property type="entry name" value="Peripla_BP_I"/>
</dbReference>
<dbReference type="InterPro" id="IPR001761">
    <property type="entry name" value="Peripla_BP/Lac1_sug-bd_dom"/>
</dbReference>
<evidence type="ECO:0000256" key="3">
    <source>
        <dbReference type="ARBA" id="ARBA00023163"/>
    </source>
</evidence>
<dbReference type="InterPro" id="IPR000843">
    <property type="entry name" value="HTH_LacI"/>
</dbReference>
<dbReference type="AlphaFoldDB" id="A0A1H8GT01"/>
<dbReference type="SUPFAM" id="SSF53822">
    <property type="entry name" value="Periplasmic binding protein-like I"/>
    <property type="match status" value="1"/>
</dbReference>
<dbReference type="Pfam" id="PF00532">
    <property type="entry name" value="Peripla_BP_1"/>
    <property type="match status" value="1"/>
</dbReference>
<dbReference type="GO" id="GO:0000976">
    <property type="term" value="F:transcription cis-regulatory region binding"/>
    <property type="evidence" value="ECO:0007669"/>
    <property type="project" value="TreeGrafter"/>
</dbReference>
<accession>A0A1H8GT01</accession>
<dbReference type="SUPFAM" id="SSF47413">
    <property type="entry name" value="lambda repressor-like DNA-binding domains"/>
    <property type="match status" value="1"/>
</dbReference>
<dbReference type="CDD" id="cd01392">
    <property type="entry name" value="HTH_LacI"/>
    <property type="match status" value="1"/>
</dbReference>
<dbReference type="OrthoDB" id="9784962at2"/>
<dbReference type="PANTHER" id="PTHR30146">
    <property type="entry name" value="LACI-RELATED TRANSCRIPTIONAL REPRESSOR"/>
    <property type="match status" value="1"/>
</dbReference>
<sequence>MGPTIKDVAKKANVSVATVSRVLNNQPGYSEKTKKKVLQVIEEMGYQPNAIARGLINKRTQTIGVLFPSVSSMFSSGVLHGIEHTAHERDHSVIVCNTDEDGKRTMKYLQVLREKQVDGIIFTSEVMKEEYYNALTMMNIPVVLLATSSVRYPFPFVKVDDKQAAYSATEYLIKKGHRKIAMISGTEEDPIAGTPRIEGYREALGDYGIPFQKNLLVFGDFGYRSGRIAMEKLLQTKAEFSAVFAASDEMAAGAINVAYQHGIKVPDHLSVIGYDNLQIAEMSVPPLTTVAQPLFEMGKLAAEMLLTMIETGTRVESRIMPHTIIERQSVAQLS</sequence>
<name>A0A1H8GT01_9BACL</name>
<dbReference type="Proteomes" id="UP000199695">
    <property type="component" value="Unassembled WGS sequence"/>
</dbReference>
<reference evidence="5 6" key="1">
    <citation type="submission" date="2016-10" db="EMBL/GenBank/DDBJ databases">
        <authorList>
            <person name="de Groot N.N."/>
        </authorList>
    </citation>
    <scope>NUCLEOTIDE SEQUENCE [LARGE SCALE GENOMIC DNA]</scope>
    <source>
        <strain evidence="5 6">DSM 46701</strain>
    </source>
</reference>
<dbReference type="Gene3D" id="3.40.50.2300">
    <property type="match status" value="2"/>
</dbReference>
<keyword evidence="3" id="KW-0804">Transcription</keyword>
<dbReference type="PROSITE" id="PS50932">
    <property type="entry name" value="HTH_LACI_2"/>
    <property type="match status" value="1"/>
</dbReference>
<dbReference type="EMBL" id="FOCQ01000012">
    <property type="protein sequence ID" value="SEN46929.1"/>
    <property type="molecule type" value="Genomic_DNA"/>
</dbReference>
<dbReference type="Pfam" id="PF00356">
    <property type="entry name" value="LacI"/>
    <property type="match status" value="1"/>
</dbReference>
<evidence type="ECO:0000259" key="4">
    <source>
        <dbReference type="PROSITE" id="PS50932"/>
    </source>
</evidence>
<evidence type="ECO:0000313" key="5">
    <source>
        <dbReference type="EMBL" id="SEN46929.1"/>
    </source>
</evidence>
<dbReference type="Gene3D" id="1.10.260.40">
    <property type="entry name" value="lambda repressor-like DNA-binding domains"/>
    <property type="match status" value="1"/>
</dbReference>
<evidence type="ECO:0000256" key="1">
    <source>
        <dbReference type="ARBA" id="ARBA00023015"/>
    </source>
</evidence>
<dbReference type="SMART" id="SM00354">
    <property type="entry name" value="HTH_LACI"/>
    <property type="match status" value="1"/>
</dbReference>
<keyword evidence="2" id="KW-0238">DNA-binding</keyword>
<gene>
    <name evidence="5" type="ORF">SAMN05444955_11252</name>
</gene>
<feature type="domain" description="HTH lacI-type" evidence="4">
    <location>
        <begin position="3"/>
        <end position="57"/>
    </location>
</feature>
<keyword evidence="1" id="KW-0805">Transcription regulation</keyword>
<dbReference type="STRING" id="1173111.SAMN05444955_11252"/>
<dbReference type="GO" id="GO:0003700">
    <property type="term" value="F:DNA-binding transcription factor activity"/>
    <property type="evidence" value="ECO:0007669"/>
    <property type="project" value="TreeGrafter"/>
</dbReference>